<protein>
    <recommendedName>
        <fullName evidence="4">DUF4352 domain-containing protein</fullName>
    </recommendedName>
</protein>
<organism evidence="2 3">
    <name type="scientific">Halobacterium bonnevillei</name>
    <dbReference type="NCBI Taxonomy" id="2692200"/>
    <lineage>
        <taxon>Archaea</taxon>
        <taxon>Methanobacteriati</taxon>
        <taxon>Methanobacteriota</taxon>
        <taxon>Stenosarchaea group</taxon>
        <taxon>Halobacteria</taxon>
        <taxon>Halobacteriales</taxon>
        <taxon>Halobacteriaceae</taxon>
        <taxon>Halobacterium</taxon>
    </lineage>
</organism>
<dbReference type="Proteomes" id="UP000471521">
    <property type="component" value="Unassembled WGS sequence"/>
</dbReference>
<evidence type="ECO:0008006" key="4">
    <source>
        <dbReference type="Google" id="ProtNLM"/>
    </source>
</evidence>
<dbReference type="AlphaFoldDB" id="A0A6B0SU45"/>
<evidence type="ECO:0000313" key="2">
    <source>
        <dbReference type="EMBL" id="MXR22572.1"/>
    </source>
</evidence>
<reference evidence="2 3" key="1">
    <citation type="submission" date="2019-12" db="EMBL/GenBank/DDBJ databases">
        <title>Isolation and characterization of three novel carbon monoxide-oxidizing members of Halobacteria from salione crusts and soils.</title>
        <authorList>
            <person name="Myers M.R."/>
            <person name="King G.M."/>
        </authorList>
    </citation>
    <scope>NUCLEOTIDE SEQUENCE [LARGE SCALE GENOMIC DNA]</scope>
    <source>
        <strain evidence="2 3">PCN9</strain>
    </source>
</reference>
<comment type="caution">
    <text evidence="2">The sequence shown here is derived from an EMBL/GenBank/DDBJ whole genome shotgun (WGS) entry which is preliminary data.</text>
</comment>
<dbReference type="PROSITE" id="PS51257">
    <property type="entry name" value="PROKAR_LIPOPROTEIN"/>
    <property type="match status" value="1"/>
</dbReference>
<sequence length="180" mass="19332">MRRRALLGSAAALVGSGLTGCLGGSDEPEPTTETATSSTATTGTATTEYSGTTDDTPTTSQFDVELDVELERHQPGVLVMGVDSVGVRSDGRQYLSYRVDVTDGVPPERTDFGFRHGDRVVSPLYDLGSGATLYRMSETDDPYYSLGRGEGWLLFELRADRQSRHAAFALGSEEWPVGDA</sequence>
<accession>A0A6B0SU45</accession>
<name>A0A6B0SU45_9EURY</name>
<feature type="compositionally biased region" description="Low complexity" evidence="1">
    <location>
        <begin position="31"/>
        <end position="59"/>
    </location>
</feature>
<gene>
    <name evidence="2" type="ORF">GRX66_19075</name>
</gene>
<evidence type="ECO:0000256" key="1">
    <source>
        <dbReference type="SAM" id="MobiDB-lite"/>
    </source>
</evidence>
<evidence type="ECO:0000313" key="3">
    <source>
        <dbReference type="Proteomes" id="UP000471521"/>
    </source>
</evidence>
<feature type="region of interest" description="Disordered" evidence="1">
    <location>
        <begin position="17"/>
        <end position="59"/>
    </location>
</feature>
<feature type="non-terminal residue" evidence="2">
    <location>
        <position position="180"/>
    </location>
</feature>
<proteinExistence type="predicted"/>
<dbReference type="EMBL" id="WUUU01000337">
    <property type="protein sequence ID" value="MXR22572.1"/>
    <property type="molecule type" value="Genomic_DNA"/>
</dbReference>
<keyword evidence="3" id="KW-1185">Reference proteome</keyword>